<organism evidence="10 11">
    <name type="scientific">Fusarium denticulatum</name>
    <dbReference type="NCBI Taxonomy" id="48507"/>
    <lineage>
        <taxon>Eukaryota</taxon>
        <taxon>Fungi</taxon>
        <taxon>Dikarya</taxon>
        <taxon>Ascomycota</taxon>
        <taxon>Pezizomycotina</taxon>
        <taxon>Sordariomycetes</taxon>
        <taxon>Hypocreomycetidae</taxon>
        <taxon>Hypocreales</taxon>
        <taxon>Nectriaceae</taxon>
        <taxon>Fusarium</taxon>
        <taxon>Fusarium fujikuroi species complex</taxon>
    </lineage>
</organism>
<dbReference type="InterPro" id="IPR052599">
    <property type="entry name" value="SLC43A_AATransporter"/>
</dbReference>
<evidence type="ECO:0000256" key="6">
    <source>
        <dbReference type="ARBA" id="ARBA00023136"/>
    </source>
</evidence>
<dbReference type="PANTHER" id="PTHR20772">
    <property type="entry name" value="PROTEIN FMP42"/>
    <property type="match status" value="1"/>
</dbReference>
<keyword evidence="11" id="KW-1185">Reference proteome</keyword>
<accession>A0A8H5TXF7</accession>
<evidence type="ECO:0008006" key="12">
    <source>
        <dbReference type="Google" id="ProtNLM"/>
    </source>
</evidence>
<name>A0A8H5TXF7_9HYPO</name>
<feature type="transmembrane region" description="Helical" evidence="9">
    <location>
        <begin position="501"/>
        <end position="517"/>
    </location>
</feature>
<keyword evidence="3" id="KW-0813">Transport</keyword>
<comment type="caution">
    <text evidence="10">The sequence shown here is derived from an EMBL/GenBank/DDBJ whole genome shotgun (WGS) entry which is preliminary data.</text>
</comment>
<feature type="transmembrane region" description="Helical" evidence="9">
    <location>
        <begin position="290"/>
        <end position="308"/>
    </location>
</feature>
<keyword evidence="5 9" id="KW-1133">Transmembrane helix</keyword>
<feature type="transmembrane region" description="Helical" evidence="9">
    <location>
        <begin position="103"/>
        <end position="126"/>
    </location>
</feature>
<reference evidence="10 11" key="1">
    <citation type="submission" date="2020-05" db="EMBL/GenBank/DDBJ databases">
        <title>Identification and distribution of gene clusters putatively required for synthesis of sphingolipid metabolism inhibitors in phylogenetically diverse species of the filamentous fungus Fusarium.</title>
        <authorList>
            <person name="Kim H.-S."/>
            <person name="Busman M."/>
            <person name="Brown D.W."/>
            <person name="Divon H."/>
            <person name="Uhlig S."/>
            <person name="Proctor R.H."/>
        </authorList>
    </citation>
    <scope>NUCLEOTIDE SEQUENCE [LARGE SCALE GENOMIC DNA]</scope>
    <source>
        <strain evidence="10 11">NRRL 25311</strain>
    </source>
</reference>
<evidence type="ECO:0000256" key="4">
    <source>
        <dbReference type="ARBA" id="ARBA00022692"/>
    </source>
</evidence>
<protein>
    <recommendedName>
        <fullName evidence="12">MFS amino acid transporter</fullName>
    </recommendedName>
</protein>
<evidence type="ECO:0000313" key="11">
    <source>
        <dbReference type="Proteomes" id="UP000562682"/>
    </source>
</evidence>
<dbReference type="GO" id="GO:0022857">
    <property type="term" value="F:transmembrane transporter activity"/>
    <property type="evidence" value="ECO:0007669"/>
    <property type="project" value="InterPro"/>
</dbReference>
<dbReference type="EMBL" id="JAAOAK010000287">
    <property type="protein sequence ID" value="KAF5676919.1"/>
    <property type="molecule type" value="Genomic_DNA"/>
</dbReference>
<comment type="subcellular location">
    <subcellularLocation>
        <location evidence="1">Membrane</location>
        <topology evidence="1">Multi-pass membrane protein</topology>
    </subcellularLocation>
</comment>
<feature type="transmembrane region" description="Helical" evidence="9">
    <location>
        <begin position="197"/>
        <end position="217"/>
    </location>
</feature>
<evidence type="ECO:0000256" key="8">
    <source>
        <dbReference type="SAM" id="MobiDB-lite"/>
    </source>
</evidence>
<feature type="transmembrane region" description="Helical" evidence="9">
    <location>
        <begin position="410"/>
        <end position="429"/>
    </location>
</feature>
<dbReference type="SUPFAM" id="SSF103473">
    <property type="entry name" value="MFS general substrate transporter"/>
    <property type="match status" value="1"/>
</dbReference>
<evidence type="ECO:0000256" key="7">
    <source>
        <dbReference type="ARBA" id="ARBA00023180"/>
    </source>
</evidence>
<sequence>MPISDGLPAVSDSSQTLPPHSLPVLSNFGTPSMSLNRVQSIETLTAPPGHGASIERRGSDASLRVRRLTFNPVPQDFETASLRPDEQHAQTVGAFEVPQWKRLLQIGAAVVHCLFAAGIVFGYAAIKPVLKLEGAYSDVCKLSHYQSPTIDTNAISDDPQDTCVEIRLNLMFTVAAVGTNVAALPVGAILDHFGPRVCGLLGCLFLTIGTLLMAYAGSLPFDGLLPGYLFLALGGPFTYISSFQLSNAFPRHSGLILALLTGAFDSSSALFLVYRLIYNATEGSFTLRKFFLVYLIVPAVIFVSQIVVMPGQSYKTVGELVDQAAEADENIVVHSTSSTQQEIDEHTALLRDERREERERREAVVHDIENLLGSSKGDDQVEAKERQHVASGVWGVLHDRTVVDQIRSPWFILICLFTVVQMTRINFFVATIRPQYEAIFGDHDRAVRINTFFDVALPAGGIFAIPFIGTALDHVSTVLVLSTLVACGTLIGILGVLPFEWAAYAGIVLFVLYRPFYYTAVSDYSAKVFGFRTFGTVYGLIICLSGLLNFSQSGLDVLFHETFNGNPVPVDIMLLVIGLVIGVALVVFVAAQLRKMHQKARAGIAQ</sequence>
<feature type="transmembrane region" description="Helical" evidence="9">
    <location>
        <begin position="170"/>
        <end position="190"/>
    </location>
</feature>
<evidence type="ECO:0000256" key="2">
    <source>
        <dbReference type="ARBA" id="ARBA00006595"/>
    </source>
</evidence>
<feature type="transmembrane region" description="Helical" evidence="9">
    <location>
        <begin position="449"/>
        <end position="468"/>
    </location>
</feature>
<feature type="transmembrane region" description="Helical" evidence="9">
    <location>
        <begin position="255"/>
        <end position="278"/>
    </location>
</feature>
<keyword evidence="6 9" id="KW-0472">Membrane</keyword>
<evidence type="ECO:0000256" key="3">
    <source>
        <dbReference type="ARBA" id="ARBA00022448"/>
    </source>
</evidence>
<dbReference type="Gene3D" id="1.20.1250.20">
    <property type="entry name" value="MFS general substrate transporter like domains"/>
    <property type="match status" value="1"/>
</dbReference>
<proteinExistence type="inferred from homology"/>
<gene>
    <name evidence="10" type="ORF">FDENT_9349</name>
</gene>
<evidence type="ECO:0000313" key="10">
    <source>
        <dbReference type="EMBL" id="KAF5676919.1"/>
    </source>
</evidence>
<dbReference type="PANTHER" id="PTHR20772:SF2">
    <property type="entry name" value="PROTEIN FMP42"/>
    <property type="match status" value="1"/>
</dbReference>
<dbReference type="InterPro" id="IPR011701">
    <property type="entry name" value="MFS"/>
</dbReference>
<dbReference type="GO" id="GO:0000329">
    <property type="term" value="C:fungal-type vacuole membrane"/>
    <property type="evidence" value="ECO:0007669"/>
    <property type="project" value="TreeGrafter"/>
</dbReference>
<feature type="transmembrane region" description="Helical" evidence="9">
    <location>
        <begin position="572"/>
        <end position="591"/>
    </location>
</feature>
<evidence type="ECO:0000256" key="5">
    <source>
        <dbReference type="ARBA" id="ARBA00022989"/>
    </source>
</evidence>
<comment type="similarity">
    <text evidence="2">Belongs to the SLC43A transporter (TC 2.A.1.44) family.</text>
</comment>
<feature type="transmembrane region" description="Helical" evidence="9">
    <location>
        <begin position="529"/>
        <end position="552"/>
    </location>
</feature>
<keyword evidence="4 9" id="KW-0812">Transmembrane</keyword>
<dbReference type="AlphaFoldDB" id="A0A8H5TXF7"/>
<evidence type="ECO:0000256" key="9">
    <source>
        <dbReference type="SAM" id="Phobius"/>
    </source>
</evidence>
<feature type="region of interest" description="Disordered" evidence="8">
    <location>
        <begin position="1"/>
        <end position="23"/>
    </location>
</feature>
<evidence type="ECO:0000256" key="1">
    <source>
        <dbReference type="ARBA" id="ARBA00004141"/>
    </source>
</evidence>
<dbReference type="InterPro" id="IPR036259">
    <property type="entry name" value="MFS_trans_sf"/>
</dbReference>
<keyword evidence="7" id="KW-0325">Glycoprotein</keyword>
<dbReference type="Pfam" id="PF07690">
    <property type="entry name" value="MFS_1"/>
    <property type="match status" value="1"/>
</dbReference>
<dbReference type="Proteomes" id="UP000562682">
    <property type="component" value="Unassembled WGS sequence"/>
</dbReference>